<keyword evidence="2" id="KW-1185">Reference proteome</keyword>
<evidence type="ECO:0000313" key="1">
    <source>
        <dbReference type="EMBL" id="KAF7256728.1"/>
    </source>
</evidence>
<name>A0A8S9YY84_9TREM</name>
<dbReference type="Proteomes" id="UP000822476">
    <property type="component" value="Unassembled WGS sequence"/>
</dbReference>
<dbReference type="EMBL" id="JTDE01002893">
    <property type="protein sequence ID" value="KAF7256728.1"/>
    <property type="molecule type" value="Genomic_DNA"/>
</dbReference>
<protein>
    <submittedName>
        <fullName evidence="1">Uncharacterized protein</fullName>
    </submittedName>
</protein>
<dbReference type="AlphaFoldDB" id="A0A8S9YY84"/>
<gene>
    <name evidence="1" type="ORF">EG68_06504</name>
</gene>
<reference evidence="1" key="1">
    <citation type="submission" date="2019-07" db="EMBL/GenBank/DDBJ databases">
        <title>Annotation for the trematode Paragonimus miyazaki's.</title>
        <authorList>
            <person name="Choi Y.-J."/>
        </authorList>
    </citation>
    <scope>NUCLEOTIDE SEQUENCE</scope>
    <source>
        <strain evidence="1">Japan</strain>
    </source>
</reference>
<proteinExistence type="predicted"/>
<accession>A0A8S9YY84</accession>
<organism evidence="1 2">
    <name type="scientific">Paragonimus skrjabini miyazakii</name>
    <dbReference type="NCBI Taxonomy" id="59628"/>
    <lineage>
        <taxon>Eukaryota</taxon>
        <taxon>Metazoa</taxon>
        <taxon>Spiralia</taxon>
        <taxon>Lophotrochozoa</taxon>
        <taxon>Platyhelminthes</taxon>
        <taxon>Trematoda</taxon>
        <taxon>Digenea</taxon>
        <taxon>Plagiorchiida</taxon>
        <taxon>Troglotremata</taxon>
        <taxon>Troglotrematidae</taxon>
        <taxon>Paragonimus</taxon>
    </lineage>
</organism>
<sequence>MNHIHSIIHSVPTKRLNGLHTKLQSFIPAEKYFLMSYIRCHTRLFSTLNCRWSSKNGMRRAAASTSPILNICHVLDISAITEAPQIYLEGRLDEMAKRESRYGCYSHFLGVWAFDGIPIQNI</sequence>
<comment type="caution">
    <text evidence="1">The sequence shown here is derived from an EMBL/GenBank/DDBJ whole genome shotgun (WGS) entry which is preliminary data.</text>
</comment>
<evidence type="ECO:0000313" key="2">
    <source>
        <dbReference type="Proteomes" id="UP000822476"/>
    </source>
</evidence>